<keyword evidence="1" id="KW-0378">Hydrolase</keyword>
<gene>
    <name evidence="1" type="primary">rbp3</name>
    <name evidence="1" type="ORF">F358_038</name>
</gene>
<sequence length="242" mass="26032">MLEYGSSSIKDIIDNSAKLLTSNLEWTVGTGGGGGGKFEDLQTAINEANKYMNYSDKSITIKLISDLVINEFINIVNIHSPFLNIDFNGYSITLNNASYDIGFFMYNSILGDINKLKINCNNKSINTAVLLQNNSFCRFNDMKGILNCLGNAFVLSTNSEAYVSGSTCELSAGSSGYFSKGISSIGSKLLCHTCKFTQNSGALSQSVETSGIIDNHNTTFSGSITGKSQVVGTWTKNGYISA</sequence>
<dbReference type="EC" id="3.1.1.11" evidence="1"/>
<organism evidence="1 2">
    <name type="scientific">Campylobacter phage F358</name>
    <dbReference type="NCBI Taxonomy" id="2794367"/>
    <lineage>
        <taxon>Viruses</taxon>
        <taxon>Duplodnaviria</taxon>
        <taxon>Heunggongvirae</taxon>
        <taxon>Uroviricota</taxon>
        <taxon>Caudoviricetes</taxon>
        <taxon>Connertonviridae</taxon>
        <taxon>Fletchervirus</taxon>
        <taxon>Fletchervirus CPX</taxon>
    </lineage>
</organism>
<dbReference type="EMBL" id="MT863721">
    <property type="protein sequence ID" value="QPX64009.1"/>
    <property type="molecule type" value="Genomic_DNA"/>
</dbReference>
<proteinExistence type="predicted"/>
<evidence type="ECO:0000313" key="1">
    <source>
        <dbReference type="EMBL" id="QPX64009.1"/>
    </source>
</evidence>
<dbReference type="GO" id="GO:0030599">
    <property type="term" value="F:pectinesterase activity"/>
    <property type="evidence" value="ECO:0007669"/>
    <property type="project" value="UniProtKB-EC"/>
</dbReference>
<dbReference type="Proteomes" id="UP000595234">
    <property type="component" value="Segment"/>
</dbReference>
<reference evidence="1 2" key="1">
    <citation type="submission" date="2020-08" db="EMBL/GenBank/DDBJ databases">
        <authorList>
            <person name="Sorensen M.C.H."/>
        </authorList>
    </citation>
    <scope>NUCLEOTIDE SEQUENCE [LARGE SCALE GENOMIC DNA]</scope>
</reference>
<accession>A0A7T3N4R1</accession>
<evidence type="ECO:0000313" key="2">
    <source>
        <dbReference type="Proteomes" id="UP000595234"/>
    </source>
</evidence>
<protein>
    <submittedName>
        <fullName evidence="1">Receptor binding protein 3</fullName>
        <ecNumber evidence="1">3.1.1.11</ecNumber>
    </submittedName>
</protein>
<name>A0A7T3N4R1_9CAUD</name>
<keyword evidence="1" id="KW-0675">Receptor</keyword>